<gene>
    <name evidence="1" type="ORF">CAEBREN_02309</name>
</gene>
<organism evidence="2">
    <name type="scientific">Caenorhabditis brenneri</name>
    <name type="common">Nematode worm</name>
    <dbReference type="NCBI Taxonomy" id="135651"/>
    <lineage>
        <taxon>Eukaryota</taxon>
        <taxon>Metazoa</taxon>
        <taxon>Ecdysozoa</taxon>
        <taxon>Nematoda</taxon>
        <taxon>Chromadorea</taxon>
        <taxon>Rhabditida</taxon>
        <taxon>Rhabditina</taxon>
        <taxon>Rhabditomorpha</taxon>
        <taxon>Rhabditoidea</taxon>
        <taxon>Rhabditidae</taxon>
        <taxon>Peloderinae</taxon>
        <taxon>Caenorhabditis</taxon>
    </lineage>
</organism>
<name>G0N5J0_CAEBE</name>
<keyword evidence="2" id="KW-1185">Reference proteome</keyword>
<dbReference type="EMBL" id="GL379840">
    <property type="protein sequence ID" value="EGT53259.1"/>
    <property type="molecule type" value="Genomic_DNA"/>
</dbReference>
<accession>G0N5J0</accession>
<dbReference type="InParanoid" id="G0N5J0"/>
<sequence>MRIPKKSQKSNFPKSCSDEVLRFEFIISLNTLSSYFHSINLKLILKFPSQSNKKR</sequence>
<dbReference type="AlphaFoldDB" id="G0N5J0"/>
<dbReference type="Proteomes" id="UP000008068">
    <property type="component" value="Unassembled WGS sequence"/>
</dbReference>
<evidence type="ECO:0000313" key="1">
    <source>
        <dbReference type="EMBL" id="EGT53259.1"/>
    </source>
</evidence>
<reference evidence="2" key="1">
    <citation type="submission" date="2011-07" db="EMBL/GenBank/DDBJ databases">
        <authorList>
            <consortium name="Caenorhabditis brenneri Sequencing and Analysis Consortium"/>
            <person name="Wilson R.K."/>
        </authorList>
    </citation>
    <scope>NUCLEOTIDE SEQUENCE [LARGE SCALE GENOMIC DNA]</scope>
    <source>
        <strain evidence="2">PB2801</strain>
    </source>
</reference>
<evidence type="ECO:0000313" key="2">
    <source>
        <dbReference type="Proteomes" id="UP000008068"/>
    </source>
</evidence>
<proteinExistence type="predicted"/>
<dbReference type="HOGENOM" id="CLU_3034349_0_0_1"/>
<protein>
    <submittedName>
        <fullName evidence="1">Uncharacterized protein</fullName>
    </submittedName>
</protein>